<feature type="region of interest" description="Disordered" evidence="1">
    <location>
        <begin position="49"/>
        <end position="83"/>
    </location>
</feature>
<sequence>MAVKTITVRLPQSTYERLCQLADSLEELPSEMARDILREFIANFGKTEAKSAGKTETKTELSPALKRILGRETQPTEDDKRHAKQFGMSVEEWLKLGHLQRINRLLGKTGG</sequence>
<comment type="caution">
    <text evidence="2">The sequence shown here is derived from an EMBL/GenBank/DDBJ whole genome shotgun (WGS) entry which is preliminary data.</text>
</comment>
<protein>
    <submittedName>
        <fullName evidence="2">Uncharacterized protein</fullName>
    </submittedName>
</protein>
<accession>X1RYS3</accession>
<name>X1RYS3_9ZZZZ</name>
<dbReference type="EMBL" id="BARW01001075">
    <property type="protein sequence ID" value="GAI72041.1"/>
    <property type="molecule type" value="Genomic_DNA"/>
</dbReference>
<organism evidence="2">
    <name type="scientific">marine sediment metagenome</name>
    <dbReference type="NCBI Taxonomy" id="412755"/>
    <lineage>
        <taxon>unclassified sequences</taxon>
        <taxon>metagenomes</taxon>
        <taxon>ecological metagenomes</taxon>
    </lineage>
</organism>
<reference evidence="2" key="1">
    <citation type="journal article" date="2014" name="Front. Microbiol.">
        <title>High frequency of phylogenetically diverse reductive dehalogenase-homologous genes in deep subseafloor sedimentary metagenomes.</title>
        <authorList>
            <person name="Kawai M."/>
            <person name="Futagami T."/>
            <person name="Toyoda A."/>
            <person name="Takaki Y."/>
            <person name="Nishi S."/>
            <person name="Hori S."/>
            <person name="Arai W."/>
            <person name="Tsubouchi T."/>
            <person name="Morono Y."/>
            <person name="Uchiyama I."/>
            <person name="Ito T."/>
            <person name="Fujiyama A."/>
            <person name="Inagaki F."/>
            <person name="Takami H."/>
        </authorList>
    </citation>
    <scope>NUCLEOTIDE SEQUENCE</scope>
    <source>
        <strain evidence="2">Expedition CK06-06</strain>
    </source>
</reference>
<evidence type="ECO:0000256" key="1">
    <source>
        <dbReference type="SAM" id="MobiDB-lite"/>
    </source>
</evidence>
<evidence type="ECO:0000313" key="2">
    <source>
        <dbReference type="EMBL" id="GAI72041.1"/>
    </source>
</evidence>
<dbReference type="AlphaFoldDB" id="X1RYS3"/>
<proteinExistence type="predicted"/>
<feature type="compositionally biased region" description="Basic and acidic residues" evidence="1">
    <location>
        <begin position="49"/>
        <end position="59"/>
    </location>
</feature>
<gene>
    <name evidence="2" type="ORF">S12H4_03718</name>
</gene>